<feature type="domain" description="RCK C-terminal" evidence="8">
    <location>
        <begin position="140"/>
        <end position="223"/>
    </location>
</feature>
<dbReference type="RefSeq" id="WP_118325215.1">
    <property type="nucleotide sequence ID" value="NZ_QRYH01000010.1"/>
</dbReference>
<evidence type="ECO:0000256" key="1">
    <source>
        <dbReference type="ARBA" id="ARBA00017378"/>
    </source>
</evidence>
<evidence type="ECO:0000313" key="9">
    <source>
        <dbReference type="EMBL" id="RGU91419.1"/>
    </source>
</evidence>
<feature type="domain" description="RCK N-terminal" evidence="7">
    <location>
        <begin position="229"/>
        <end position="346"/>
    </location>
</feature>
<proteinExistence type="predicted"/>
<dbReference type="Pfam" id="PF02254">
    <property type="entry name" value="TrkA_N"/>
    <property type="match status" value="2"/>
</dbReference>
<evidence type="ECO:0000256" key="6">
    <source>
        <dbReference type="ARBA" id="ARBA00023065"/>
    </source>
</evidence>
<keyword evidence="3" id="KW-0633">Potassium transport</keyword>
<dbReference type="InterPro" id="IPR050721">
    <property type="entry name" value="Trk_Ktr_HKT_K-transport"/>
</dbReference>
<evidence type="ECO:0000256" key="3">
    <source>
        <dbReference type="ARBA" id="ARBA00022538"/>
    </source>
</evidence>
<organism evidence="9 10">
    <name type="scientific">Holdemanella biformis</name>
    <dbReference type="NCBI Taxonomy" id="1735"/>
    <lineage>
        <taxon>Bacteria</taxon>
        <taxon>Bacillati</taxon>
        <taxon>Bacillota</taxon>
        <taxon>Erysipelotrichia</taxon>
        <taxon>Erysipelotrichales</taxon>
        <taxon>Erysipelotrichaceae</taxon>
        <taxon>Holdemanella</taxon>
    </lineage>
</organism>
<dbReference type="GO" id="GO:0005886">
    <property type="term" value="C:plasma membrane"/>
    <property type="evidence" value="ECO:0007669"/>
    <property type="project" value="InterPro"/>
</dbReference>
<feature type="domain" description="RCK C-terminal" evidence="8">
    <location>
        <begin position="372"/>
        <end position="452"/>
    </location>
</feature>
<feature type="domain" description="RCK N-terminal" evidence="7">
    <location>
        <begin position="1"/>
        <end position="120"/>
    </location>
</feature>
<dbReference type="InterPro" id="IPR006036">
    <property type="entry name" value="K_uptake_TrkA"/>
</dbReference>
<evidence type="ECO:0000256" key="4">
    <source>
        <dbReference type="ARBA" id="ARBA00022958"/>
    </source>
</evidence>
<dbReference type="InterPro" id="IPR003148">
    <property type="entry name" value="RCK_N"/>
</dbReference>
<dbReference type="NCBIfam" id="NF007033">
    <property type="entry name" value="PRK09496.1-5"/>
    <property type="match status" value="1"/>
</dbReference>
<dbReference type="Pfam" id="PF02080">
    <property type="entry name" value="TrkA_C"/>
    <property type="match status" value="2"/>
</dbReference>
<dbReference type="NCBIfam" id="NF007039">
    <property type="entry name" value="PRK09496.3-2"/>
    <property type="match status" value="1"/>
</dbReference>
<accession>A0A395W6I1</accession>
<dbReference type="InterPro" id="IPR036721">
    <property type="entry name" value="RCK_C_sf"/>
</dbReference>
<evidence type="ECO:0000259" key="7">
    <source>
        <dbReference type="PROSITE" id="PS51201"/>
    </source>
</evidence>
<evidence type="ECO:0000259" key="8">
    <source>
        <dbReference type="PROSITE" id="PS51202"/>
    </source>
</evidence>
<evidence type="ECO:0000313" key="10">
    <source>
        <dbReference type="Proteomes" id="UP000265489"/>
    </source>
</evidence>
<dbReference type="PANTHER" id="PTHR43833">
    <property type="entry name" value="POTASSIUM CHANNEL PROTEIN 2-RELATED-RELATED"/>
    <property type="match status" value="1"/>
</dbReference>
<dbReference type="Proteomes" id="UP000265489">
    <property type="component" value="Unassembled WGS sequence"/>
</dbReference>
<reference evidence="9 10" key="1">
    <citation type="submission" date="2018-08" db="EMBL/GenBank/DDBJ databases">
        <title>A genome reference for cultivated species of the human gut microbiota.</title>
        <authorList>
            <person name="Zou Y."/>
            <person name="Xue W."/>
            <person name="Luo G."/>
        </authorList>
    </citation>
    <scope>NUCLEOTIDE SEQUENCE [LARGE SCALE GENOMIC DNA]</scope>
    <source>
        <strain evidence="9 10">AF15-20</strain>
    </source>
</reference>
<dbReference type="PROSITE" id="PS51201">
    <property type="entry name" value="RCK_N"/>
    <property type="match status" value="2"/>
</dbReference>
<dbReference type="InterPro" id="IPR036291">
    <property type="entry name" value="NAD(P)-bd_dom_sf"/>
</dbReference>
<keyword evidence="6" id="KW-0406">Ion transport</keyword>
<keyword evidence="2" id="KW-0813">Transport</keyword>
<gene>
    <name evidence="9" type="ORF">DWW32_06805</name>
</gene>
<dbReference type="GO" id="GO:0015079">
    <property type="term" value="F:potassium ion transmembrane transporter activity"/>
    <property type="evidence" value="ECO:0007669"/>
    <property type="project" value="InterPro"/>
</dbReference>
<dbReference type="AlphaFoldDB" id="A0A395W6I1"/>
<dbReference type="EMBL" id="QRYQ01000011">
    <property type="protein sequence ID" value="RGU91419.1"/>
    <property type="molecule type" value="Genomic_DNA"/>
</dbReference>
<dbReference type="GeneID" id="66579588"/>
<dbReference type="Gene3D" id="3.40.50.720">
    <property type="entry name" value="NAD(P)-binding Rossmann-like Domain"/>
    <property type="match status" value="2"/>
</dbReference>
<comment type="caution">
    <text evidence="9">The sequence shown here is derived from an EMBL/GenBank/DDBJ whole genome shotgun (WGS) entry which is preliminary data.</text>
</comment>
<dbReference type="PRINTS" id="PR00335">
    <property type="entry name" value="KUPTAKETRKA"/>
</dbReference>
<dbReference type="SUPFAM" id="SSF116726">
    <property type="entry name" value="TrkA C-terminal domain-like"/>
    <property type="match status" value="2"/>
</dbReference>
<keyword evidence="5" id="KW-0520">NAD</keyword>
<dbReference type="NCBIfam" id="NF007041">
    <property type="entry name" value="PRK09496.3-4"/>
    <property type="match status" value="1"/>
</dbReference>
<protein>
    <recommendedName>
        <fullName evidence="1">Trk system potassium uptake protein TrkA</fullName>
    </recommendedName>
</protein>
<sequence>MKIIVVGDGKVGFAIAKQLNQEGHDITVVENKSSVLSSTMNQLDIVGVQGNGASLDTLMEARVSSSDLLIAATSTDEVNIICCLLAKKLGARHTIARIRNPEYNNTVRLIKDELGLSMSINPEQAAAREILRAIRFSNSIKVSSFAKGRIELAEVKITENSPLSNMRICDINRRMKSEVLFVAVQRNGEVIIPNGNTVIYEKDRVTLTGSTTQLEKFFIKVGILSNRTVNEVMIVGGGRITYYLTNMLLELGMDVKIIEINKDKCISLVEKFPQATVIHGDGTDHELLLSESLEEMDAFIALTDNDEENVIISMFAQSHGVTHVLPKVNRVSLGFLLDKLGLENSITPKFITANQIVQYVRAMQNTVGSNVESLIKLVNDKVEALEFRVRDNCRFIDVPIKDLNIRKGIIIAYVTHKGVSKMATGDTRIQLSDTVIIISKVAGLRDINDLLS</sequence>
<dbReference type="PANTHER" id="PTHR43833:SF5">
    <property type="entry name" value="TRK SYSTEM POTASSIUM UPTAKE PROTEIN TRKA"/>
    <property type="match status" value="1"/>
</dbReference>
<dbReference type="Gene3D" id="3.30.70.1450">
    <property type="entry name" value="Regulator of K+ conductance, C-terminal domain"/>
    <property type="match status" value="2"/>
</dbReference>
<dbReference type="InterPro" id="IPR006037">
    <property type="entry name" value="RCK_C"/>
</dbReference>
<dbReference type="SUPFAM" id="SSF51735">
    <property type="entry name" value="NAD(P)-binding Rossmann-fold domains"/>
    <property type="match status" value="2"/>
</dbReference>
<keyword evidence="4" id="KW-0630">Potassium</keyword>
<dbReference type="PROSITE" id="PS51202">
    <property type="entry name" value="RCK_C"/>
    <property type="match status" value="2"/>
</dbReference>
<evidence type="ECO:0000256" key="5">
    <source>
        <dbReference type="ARBA" id="ARBA00023027"/>
    </source>
</evidence>
<name>A0A395W6I1_9FIRM</name>
<evidence type="ECO:0000256" key="2">
    <source>
        <dbReference type="ARBA" id="ARBA00022448"/>
    </source>
</evidence>